<dbReference type="SMART" id="SM00220">
    <property type="entry name" value="S_TKc"/>
    <property type="match status" value="1"/>
</dbReference>
<evidence type="ECO:0000259" key="6">
    <source>
        <dbReference type="PROSITE" id="PS50053"/>
    </source>
</evidence>
<dbReference type="Gene3D" id="3.10.20.90">
    <property type="entry name" value="Phosphatidylinositol 3-kinase Catalytic Subunit, Chain A, domain 1"/>
    <property type="match status" value="3"/>
</dbReference>
<keyword evidence="3" id="KW-0418">Kinase</keyword>
<dbReference type="PROSITE" id="PS00299">
    <property type="entry name" value="UBIQUITIN_1"/>
    <property type="match status" value="1"/>
</dbReference>
<proteinExistence type="predicted"/>
<feature type="domain" description="Ubiquitin-like" evidence="6">
    <location>
        <begin position="365"/>
        <end position="436"/>
    </location>
</feature>
<dbReference type="SUPFAM" id="SSF56112">
    <property type="entry name" value="Protein kinase-like (PK-like)"/>
    <property type="match status" value="1"/>
</dbReference>
<dbReference type="PANTHER" id="PTHR24348">
    <property type="entry name" value="SERINE/THREONINE-PROTEIN KINASE UNC-51-RELATED"/>
    <property type="match status" value="1"/>
</dbReference>
<dbReference type="PROSITE" id="PS50053">
    <property type="entry name" value="UBIQUITIN_2"/>
    <property type="match status" value="3"/>
</dbReference>
<dbReference type="Proteomes" id="UP001158576">
    <property type="component" value="Chromosome 2"/>
</dbReference>
<feature type="domain" description="Ubiquitin-like" evidence="6">
    <location>
        <begin position="517"/>
        <end position="595"/>
    </location>
</feature>
<dbReference type="SMART" id="SM00213">
    <property type="entry name" value="UBQ"/>
    <property type="match status" value="3"/>
</dbReference>
<dbReference type="InterPro" id="IPR000626">
    <property type="entry name" value="Ubiquitin-like_dom"/>
</dbReference>
<dbReference type="Pfam" id="PF00069">
    <property type="entry name" value="Pkinase"/>
    <property type="match status" value="1"/>
</dbReference>
<gene>
    <name evidence="7" type="ORF">OKIOD_LOCUS16795</name>
</gene>
<name>A0ABN7TBF8_OIKDI</name>
<dbReference type="CDD" id="cd14014">
    <property type="entry name" value="STKc_PknB_like"/>
    <property type="match status" value="1"/>
</dbReference>
<dbReference type="PROSITE" id="PS50011">
    <property type="entry name" value="PROTEIN_KINASE_DOM"/>
    <property type="match status" value="1"/>
</dbReference>
<evidence type="ECO:0000256" key="4">
    <source>
        <dbReference type="ARBA" id="ARBA00022840"/>
    </source>
</evidence>
<accession>A0ABN7TBF8</accession>
<keyword evidence="2" id="KW-0547">Nucleotide-binding</keyword>
<evidence type="ECO:0000256" key="3">
    <source>
        <dbReference type="ARBA" id="ARBA00022777"/>
    </source>
</evidence>
<keyword evidence="1" id="KW-0808">Transferase</keyword>
<dbReference type="EMBL" id="OU015567">
    <property type="protein sequence ID" value="CAG5113941.1"/>
    <property type="molecule type" value="Genomic_DNA"/>
</dbReference>
<dbReference type="CDD" id="cd17039">
    <property type="entry name" value="Ubl_ubiquitin_like"/>
    <property type="match status" value="3"/>
</dbReference>
<dbReference type="SUPFAM" id="SSF54236">
    <property type="entry name" value="Ubiquitin-like"/>
    <property type="match status" value="3"/>
</dbReference>
<dbReference type="Pfam" id="PF00240">
    <property type="entry name" value="ubiquitin"/>
    <property type="match status" value="3"/>
</dbReference>
<dbReference type="InterPro" id="IPR029071">
    <property type="entry name" value="Ubiquitin-like_domsf"/>
</dbReference>
<organism evidence="7 8">
    <name type="scientific">Oikopleura dioica</name>
    <name type="common">Tunicate</name>
    <dbReference type="NCBI Taxonomy" id="34765"/>
    <lineage>
        <taxon>Eukaryota</taxon>
        <taxon>Metazoa</taxon>
        <taxon>Chordata</taxon>
        <taxon>Tunicata</taxon>
        <taxon>Appendicularia</taxon>
        <taxon>Copelata</taxon>
        <taxon>Oikopleuridae</taxon>
        <taxon>Oikopleura</taxon>
    </lineage>
</organism>
<dbReference type="InterPro" id="IPR000719">
    <property type="entry name" value="Prot_kinase_dom"/>
</dbReference>
<evidence type="ECO:0000313" key="8">
    <source>
        <dbReference type="Proteomes" id="UP001158576"/>
    </source>
</evidence>
<evidence type="ECO:0000313" key="7">
    <source>
        <dbReference type="EMBL" id="CAG5113941.1"/>
    </source>
</evidence>
<evidence type="ECO:0000256" key="2">
    <source>
        <dbReference type="ARBA" id="ARBA00022741"/>
    </source>
</evidence>
<dbReference type="PANTHER" id="PTHR24348:SF22">
    <property type="entry name" value="NON-SPECIFIC SERINE_THREONINE PROTEIN KINASE"/>
    <property type="match status" value="1"/>
</dbReference>
<evidence type="ECO:0000256" key="1">
    <source>
        <dbReference type="ARBA" id="ARBA00022679"/>
    </source>
</evidence>
<feature type="domain" description="Ubiquitin-like" evidence="6">
    <location>
        <begin position="437"/>
        <end position="516"/>
    </location>
</feature>
<reference evidence="7 8" key="1">
    <citation type="submission" date="2021-04" db="EMBL/GenBank/DDBJ databases">
        <authorList>
            <person name="Bliznina A."/>
        </authorList>
    </citation>
    <scope>NUCLEOTIDE SEQUENCE [LARGE SCALE GENOMIC DNA]</scope>
</reference>
<keyword evidence="8" id="KW-1185">Reference proteome</keyword>
<keyword evidence="4" id="KW-0067">ATP-binding</keyword>
<dbReference type="InterPro" id="IPR045269">
    <property type="entry name" value="Atg1-like"/>
</dbReference>
<dbReference type="InterPro" id="IPR011009">
    <property type="entry name" value="Kinase-like_dom_sf"/>
</dbReference>
<dbReference type="Gene3D" id="1.10.510.10">
    <property type="entry name" value="Transferase(Phosphotransferase) domain 1"/>
    <property type="match status" value="1"/>
</dbReference>
<dbReference type="InterPro" id="IPR019954">
    <property type="entry name" value="Ubiquitin_CS"/>
</dbReference>
<feature type="domain" description="Protein kinase" evidence="5">
    <location>
        <begin position="8"/>
        <end position="288"/>
    </location>
</feature>
<sequence length="595" mass="67856">MTVSLLRYANIDETQFESNQGVTEAFDKVTRETVIVKAILLRGPDHANTTRQEASTLQELNHANIVRFVDFLDQQSFKWAFGKMSFIIMENCAGGNLENWINKIRLAGRMPTKEEVKLLGAQIISGLSYCHHKKKLHLDLKPANIFLLADFLTIKIGDFGSALSIKSVKQSLTSTSPDAIRSTPLYAAPEFYTDEDVKKSPRMDVWGFGLILQELATLEHAFGRVNGRPALMTQIQTNIQIGNRVSLFEIFGESDEYEELENLIAKCTHLDRKSRFRNAIDLRYEAIFGDFLRRIENGEQPARIVPCPFPNADEEAQKRRVDNFQKDDSNEELQNQNKELMLENKICKKIMKAMIKRTDMKDGKDTVRIRIVSGLEFAIAIKMSNSISFLKEKINERTGINTCDQLLIFGGKSLCRDASLSKYAIKDGSVIHLSIRPEIYLKQINGKIIRFQLDKEIKLTDAVHTLKKLVEEIEGIPPAGQTLIYNGIYLPDTLSLLDAKIEEDSEIWLILKREESIFLSVKFVDGEKIELKIGEKIELTDTVLTLKNRIREESRKRTGFIQLIWCGRVLDDSTILSYAKIDRGSTIHAVYRERT</sequence>
<evidence type="ECO:0000259" key="5">
    <source>
        <dbReference type="PROSITE" id="PS50011"/>
    </source>
</evidence>
<protein>
    <submittedName>
        <fullName evidence="7">Oidioi.mRNA.OKI2018_I69.chr2.g8030.t1.cds</fullName>
    </submittedName>
</protein>